<proteinExistence type="predicted"/>
<organism evidence="1 2">
    <name type="scientific">Lecanosticta acicola</name>
    <dbReference type="NCBI Taxonomy" id="111012"/>
    <lineage>
        <taxon>Eukaryota</taxon>
        <taxon>Fungi</taxon>
        <taxon>Dikarya</taxon>
        <taxon>Ascomycota</taxon>
        <taxon>Pezizomycotina</taxon>
        <taxon>Dothideomycetes</taxon>
        <taxon>Dothideomycetidae</taxon>
        <taxon>Mycosphaerellales</taxon>
        <taxon>Mycosphaerellaceae</taxon>
        <taxon>Lecanosticta</taxon>
    </lineage>
</organism>
<evidence type="ECO:0000313" key="1">
    <source>
        <dbReference type="EMBL" id="CAK4031272.1"/>
    </source>
</evidence>
<evidence type="ECO:0000313" key="2">
    <source>
        <dbReference type="Proteomes" id="UP001296104"/>
    </source>
</evidence>
<keyword evidence="2" id="KW-1185">Reference proteome</keyword>
<dbReference type="EMBL" id="CAVMBE010000046">
    <property type="protein sequence ID" value="CAK4031272.1"/>
    <property type="molecule type" value="Genomic_DNA"/>
</dbReference>
<protein>
    <submittedName>
        <fullName evidence="1">Uncharacterized protein</fullName>
    </submittedName>
</protein>
<dbReference type="AlphaFoldDB" id="A0AAI8Z2J1"/>
<dbReference type="Proteomes" id="UP001296104">
    <property type="component" value="Unassembled WGS sequence"/>
</dbReference>
<accession>A0AAI8Z2J1</accession>
<comment type="caution">
    <text evidence="1">The sequence shown here is derived from an EMBL/GenBank/DDBJ whole genome shotgun (WGS) entry which is preliminary data.</text>
</comment>
<reference evidence="1" key="1">
    <citation type="submission" date="2023-11" db="EMBL/GenBank/DDBJ databases">
        <authorList>
            <person name="Alioto T."/>
            <person name="Alioto T."/>
            <person name="Gomez Garrido J."/>
        </authorList>
    </citation>
    <scope>NUCLEOTIDE SEQUENCE</scope>
</reference>
<sequence>MPFFTAATASLLYSKALRRHRQQQRQRLLVWLENVSPALPPSTPGLEAAILGLVAYYTVKWRVRETFG</sequence>
<name>A0AAI8Z2J1_9PEZI</name>
<gene>
    <name evidence="1" type="ORF">LECACI_7A006430</name>
</gene>